<gene>
    <name evidence="1" type="ORF">C486_15714</name>
</gene>
<name>L9YTQ0_9EURY</name>
<evidence type="ECO:0000313" key="2">
    <source>
        <dbReference type="Proteomes" id="UP000011592"/>
    </source>
</evidence>
<comment type="caution">
    <text evidence="1">The sequence shown here is derived from an EMBL/GenBank/DDBJ whole genome shotgun (WGS) entry which is preliminary data.</text>
</comment>
<accession>L9YTQ0</accession>
<protein>
    <submittedName>
        <fullName evidence="1">Transposase IS4 family protein</fullName>
    </submittedName>
</protein>
<dbReference type="AlphaFoldDB" id="L9YTQ0"/>
<proteinExistence type="predicted"/>
<keyword evidence="2" id="KW-1185">Reference proteome</keyword>
<dbReference type="EMBL" id="AOIJ01000061">
    <property type="protein sequence ID" value="ELY77565.1"/>
    <property type="molecule type" value="Genomic_DNA"/>
</dbReference>
<reference evidence="1 2" key="1">
    <citation type="journal article" date="2014" name="PLoS Genet.">
        <title>Phylogenetically driven sequencing of extremely halophilic archaea reveals strategies for static and dynamic osmo-response.</title>
        <authorList>
            <person name="Becker E.A."/>
            <person name="Seitzer P.M."/>
            <person name="Tritt A."/>
            <person name="Larsen D."/>
            <person name="Krusor M."/>
            <person name="Yao A.I."/>
            <person name="Wu D."/>
            <person name="Madern D."/>
            <person name="Eisen J.A."/>
            <person name="Darling A.E."/>
            <person name="Facciotti M.T."/>
        </authorList>
    </citation>
    <scope>NUCLEOTIDE SEQUENCE [LARGE SCALE GENOMIC DNA]</scope>
    <source>
        <strain evidence="1 2">JCM 14663</strain>
    </source>
</reference>
<dbReference type="PATRIC" id="fig|1230459.4.peg.3135"/>
<sequence>MTETSDSAPKRSLDDAVRALGWYRQFRETVLMFATSNSESLCETL</sequence>
<dbReference type="Proteomes" id="UP000011592">
    <property type="component" value="Unassembled WGS sequence"/>
</dbReference>
<organism evidence="1 2">
    <name type="scientific">Natrinema gari JCM 14663</name>
    <dbReference type="NCBI Taxonomy" id="1230459"/>
    <lineage>
        <taxon>Archaea</taxon>
        <taxon>Methanobacteriati</taxon>
        <taxon>Methanobacteriota</taxon>
        <taxon>Stenosarchaea group</taxon>
        <taxon>Halobacteria</taxon>
        <taxon>Halobacteriales</taxon>
        <taxon>Natrialbaceae</taxon>
        <taxon>Natrinema</taxon>
    </lineage>
</organism>
<evidence type="ECO:0000313" key="1">
    <source>
        <dbReference type="EMBL" id="ELY77565.1"/>
    </source>
</evidence>